<dbReference type="Gramene" id="PRQ44235">
    <property type="protein sequence ID" value="PRQ44235"/>
    <property type="gene ID" value="RchiOBHm_Chr3g0476991"/>
</dbReference>
<feature type="chain" id="PRO_5015124359" evidence="1">
    <location>
        <begin position="26"/>
        <end position="215"/>
    </location>
</feature>
<dbReference type="PANTHER" id="PTHR48156">
    <property type="entry name" value="TRANSMEMBRANE PROTEIN"/>
    <property type="match status" value="1"/>
</dbReference>
<gene>
    <name evidence="2" type="ORF">RchiOBHm_Chr3g0476991</name>
</gene>
<feature type="signal peptide" evidence="1">
    <location>
        <begin position="1"/>
        <end position="25"/>
    </location>
</feature>
<protein>
    <submittedName>
        <fullName evidence="2">Uncharacterized protein</fullName>
    </submittedName>
</protein>
<evidence type="ECO:0000313" key="3">
    <source>
        <dbReference type="Proteomes" id="UP000238479"/>
    </source>
</evidence>
<accession>A0A2P6RCU5</accession>
<dbReference type="PANTHER" id="PTHR48156:SF1">
    <property type="entry name" value="TRANSMEMBRANE PROTEIN"/>
    <property type="match status" value="1"/>
</dbReference>
<sequence>MAMPWNMTLWMAEMVWLDLTGWVSSCLTVADELATSLRTGDIGPFDNCKAIGMRGLSTKLQSLCWSSTSKTLHFRFSKFHKIDNTATLAKLSKPNKAHLKQQQEESSSFGSLFSEITEILGAEHVTLDKTPSGFFISKETHLGVGEVGEENAKVNALGEKEDIAVVEETRFESVAETDVSPVVCEVTKIVRAENGLVSMEETVRRVGFSIRFRDC</sequence>
<dbReference type="EMBL" id="PDCK01000041">
    <property type="protein sequence ID" value="PRQ44235.1"/>
    <property type="molecule type" value="Genomic_DNA"/>
</dbReference>
<evidence type="ECO:0000313" key="2">
    <source>
        <dbReference type="EMBL" id="PRQ44235.1"/>
    </source>
</evidence>
<proteinExistence type="predicted"/>
<reference evidence="2 3" key="1">
    <citation type="journal article" date="2018" name="Nat. Genet.">
        <title>The Rosa genome provides new insights in the design of modern roses.</title>
        <authorList>
            <person name="Bendahmane M."/>
        </authorList>
    </citation>
    <scope>NUCLEOTIDE SEQUENCE [LARGE SCALE GENOMIC DNA]</scope>
    <source>
        <strain evidence="3">cv. Old Blush</strain>
    </source>
</reference>
<evidence type="ECO:0000256" key="1">
    <source>
        <dbReference type="SAM" id="SignalP"/>
    </source>
</evidence>
<keyword evidence="3" id="KW-1185">Reference proteome</keyword>
<dbReference type="AlphaFoldDB" id="A0A2P6RCU5"/>
<dbReference type="Proteomes" id="UP000238479">
    <property type="component" value="Chromosome 3"/>
</dbReference>
<name>A0A2P6RCU5_ROSCH</name>
<comment type="caution">
    <text evidence="2">The sequence shown here is derived from an EMBL/GenBank/DDBJ whole genome shotgun (WGS) entry which is preliminary data.</text>
</comment>
<dbReference type="OMA" id="ETRECEG"/>
<keyword evidence="1" id="KW-0732">Signal</keyword>
<organism evidence="2 3">
    <name type="scientific">Rosa chinensis</name>
    <name type="common">China rose</name>
    <dbReference type="NCBI Taxonomy" id="74649"/>
    <lineage>
        <taxon>Eukaryota</taxon>
        <taxon>Viridiplantae</taxon>
        <taxon>Streptophyta</taxon>
        <taxon>Embryophyta</taxon>
        <taxon>Tracheophyta</taxon>
        <taxon>Spermatophyta</taxon>
        <taxon>Magnoliopsida</taxon>
        <taxon>eudicotyledons</taxon>
        <taxon>Gunneridae</taxon>
        <taxon>Pentapetalae</taxon>
        <taxon>rosids</taxon>
        <taxon>fabids</taxon>
        <taxon>Rosales</taxon>
        <taxon>Rosaceae</taxon>
        <taxon>Rosoideae</taxon>
        <taxon>Rosoideae incertae sedis</taxon>
        <taxon>Rosa</taxon>
    </lineage>
</organism>